<keyword evidence="16" id="KW-0325">Glycoprotein</keyword>
<feature type="binding site" evidence="19">
    <location>
        <position position="565"/>
    </location>
    <ligand>
        <name>ATP</name>
        <dbReference type="ChEBI" id="CHEBI:30616"/>
    </ligand>
</feature>
<evidence type="ECO:0000256" key="15">
    <source>
        <dbReference type="ARBA" id="ARBA00023170"/>
    </source>
</evidence>
<evidence type="ECO:0000256" key="10">
    <source>
        <dbReference type="ARBA" id="ARBA00022741"/>
    </source>
</evidence>
<evidence type="ECO:0000256" key="13">
    <source>
        <dbReference type="ARBA" id="ARBA00022989"/>
    </source>
</evidence>
<protein>
    <recommendedName>
        <fullName evidence="3">non-specific serine/threonine protein kinase</fullName>
        <ecNumber evidence="3">2.7.11.1</ecNumber>
    </recommendedName>
</protein>
<dbReference type="InterPro" id="IPR055414">
    <property type="entry name" value="LRR_R13L4/SHOC2-like"/>
</dbReference>
<dbReference type="SMART" id="SM00369">
    <property type="entry name" value="LRR_TYP"/>
    <property type="match status" value="12"/>
</dbReference>
<evidence type="ECO:0000256" key="5">
    <source>
        <dbReference type="ARBA" id="ARBA00022614"/>
    </source>
</evidence>
<keyword evidence="9" id="KW-0677">Repeat</keyword>
<dbReference type="EC" id="2.7.11.1" evidence="3"/>
<dbReference type="Pfam" id="PF00069">
    <property type="entry name" value="Pkinase"/>
    <property type="match status" value="1"/>
</dbReference>
<dbReference type="Pfam" id="PF13855">
    <property type="entry name" value="LRR_8"/>
    <property type="match status" value="1"/>
</dbReference>
<feature type="compositionally biased region" description="Polar residues" evidence="20">
    <location>
        <begin position="1520"/>
        <end position="1530"/>
    </location>
</feature>
<dbReference type="PROSITE" id="PS50011">
    <property type="entry name" value="PROTEIN_KINASE_DOM"/>
    <property type="match status" value="2"/>
</dbReference>
<evidence type="ECO:0000256" key="4">
    <source>
        <dbReference type="ARBA" id="ARBA00022527"/>
    </source>
</evidence>
<dbReference type="SUPFAM" id="SSF52047">
    <property type="entry name" value="RNI-like"/>
    <property type="match status" value="1"/>
</dbReference>
<dbReference type="PANTHER" id="PTHR48053:SF126">
    <property type="entry name" value="MDIS1-INTERACTING RECEPTOR LIKE KINASE 2-LIKE ISOFORM X1"/>
    <property type="match status" value="1"/>
</dbReference>
<feature type="transmembrane region" description="Helical" evidence="21">
    <location>
        <begin position="1220"/>
        <end position="1247"/>
    </location>
</feature>
<evidence type="ECO:0000256" key="17">
    <source>
        <dbReference type="ARBA" id="ARBA00047899"/>
    </source>
</evidence>
<keyword evidence="7 21" id="KW-0812">Transmembrane</keyword>
<dbReference type="Pfam" id="PF07714">
    <property type="entry name" value="PK_Tyr_Ser-Thr"/>
    <property type="match status" value="1"/>
</dbReference>
<feature type="domain" description="Protein kinase" evidence="22">
    <location>
        <begin position="537"/>
        <end position="814"/>
    </location>
</feature>
<dbReference type="Gene3D" id="1.10.510.10">
    <property type="entry name" value="Transferase(Phosphotransferase) domain 1"/>
    <property type="match status" value="2"/>
</dbReference>
<evidence type="ECO:0000256" key="11">
    <source>
        <dbReference type="ARBA" id="ARBA00022777"/>
    </source>
</evidence>
<evidence type="ECO:0000256" key="19">
    <source>
        <dbReference type="PROSITE-ProRule" id="PRU10141"/>
    </source>
</evidence>
<keyword evidence="4" id="KW-0723">Serine/threonine-protein kinase</keyword>
<keyword evidence="6" id="KW-0808">Transferase</keyword>
<evidence type="ECO:0000256" key="21">
    <source>
        <dbReference type="SAM" id="Phobius"/>
    </source>
</evidence>
<evidence type="ECO:0000256" key="9">
    <source>
        <dbReference type="ARBA" id="ARBA00022737"/>
    </source>
</evidence>
<comment type="catalytic activity">
    <reaction evidence="18">
        <text>L-seryl-[protein] + ATP = O-phospho-L-seryl-[protein] + ADP + H(+)</text>
        <dbReference type="Rhea" id="RHEA:17989"/>
        <dbReference type="Rhea" id="RHEA-COMP:9863"/>
        <dbReference type="Rhea" id="RHEA-COMP:11604"/>
        <dbReference type="ChEBI" id="CHEBI:15378"/>
        <dbReference type="ChEBI" id="CHEBI:29999"/>
        <dbReference type="ChEBI" id="CHEBI:30616"/>
        <dbReference type="ChEBI" id="CHEBI:83421"/>
        <dbReference type="ChEBI" id="CHEBI:456216"/>
        <dbReference type="EC" id="2.7.11.1"/>
    </reaction>
</comment>
<dbReference type="EMBL" id="JASCZI010272161">
    <property type="protein sequence ID" value="MED6220685.1"/>
    <property type="molecule type" value="Genomic_DNA"/>
</dbReference>
<dbReference type="InterPro" id="IPR051716">
    <property type="entry name" value="Plant_RL_S/T_kinase"/>
</dbReference>
<dbReference type="PROSITE" id="PS00109">
    <property type="entry name" value="PROTEIN_KINASE_TYR"/>
    <property type="match status" value="2"/>
</dbReference>
<gene>
    <name evidence="23" type="ORF">PIB30_047247</name>
</gene>
<name>A0ABU6ZFF4_9FABA</name>
<keyword evidence="24" id="KW-1185">Reference proteome</keyword>
<feature type="domain" description="Protein kinase" evidence="22">
    <location>
        <begin position="1229"/>
        <end position="1530"/>
    </location>
</feature>
<evidence type="ECO:0000256" key="8">
    <source>
        <dbReference type="ARBA" id="ARBA00022729"/>
    </source>
</evidence>
<proteinExistence type="predicted"/>
<feature type="region of interest" description="Disordered" evidence="20">
    <location>
        <begin position="1591"/>
        <end position="1634"/>
    </location>
</feature>
<dbReference type="Proteomes" id="UP001341840">
    <property type="component" value="Unassembled WGS sequence"/>
</dbReference>
<dbReference type="InterPro" id="IPR032675">
    <property type="entry name" value="LRR_dom_sf"/>
</dbReference>
<evidence type="ECO:0000313" key="23">
    <source>
        <dbReference type="EMBL" id="MED6220685.1"/>
    </source>
</evidence>
<dbReference type="Pfam" id="PF23598">
    <property type="entry name" value="LRR_14"/>
    <property type="match status" value="1"/>
</dbReference>
<accession>A0ABU6ZFF4</accession>
<keyword evidence="14 21" id="KW-0472">Membrane</keyword>
<dbReference type="InterPro" id="IPR001245">
    <property type="entry name" value="Ser-Thr/Tyr_kinase_cat_dom"/>
</dbReference>
<dbReference type="SUPFAM" id="SSF52058">
    <property type="entry name" value="L domain-like"/>
    <property type="match status" value="2"/>
</dbReference>
<keyword evidence="12 19" id="KW-0067">ATP-binding</keyword>
<evidence type="ECO:0000256" key="20">
    <source>
        <dbReference type="SAM" id="MobiDB-lite"/>
    </source>
</evidence>
<dbReference type="InterPro" id="IPR017441">
    <property type="entry name" value="Protein_kinase_ATP_BS"/>
</dbReference>
<dbReference type="PRINTS" id="PR00019">
    <property type="entry name" value="LEURICHRPT"/>
</dbReference>
<dbReference type="SMART" id="SM00365">
    <property type="entry name" value="LRR_SD22"/>
    <property type="match status" value="9"/>
</dbReference>
<comment type="catalytic activity">
    <reaction evidence="17">
        <text>L-threonyl-[protein] + ATP = O-phospho-L-threonyl-[protein] + ADP + H(+)</text>
        <dbReference type="Rhea" id="RHEA:46608"/>
        <dbReference type="Rhea" id="RHEA-COMP:11060"/>
        <dbReference type="Rhea" id="RHEA-COMP:11605"/>
        <dbReference type="ChEBI" id="CHEBI:15378"/>
        <dbReference type="ChEBI" id="CHEBI:30013"/>
        <dbReference type="ChEBI" id="CHEBI:30616"/>
        <dbReference type="ChEBI" id="CHEBI:61977"/>
        <dbReference type="ChEBI" id="CHEBI:456216"/>
        <dbReference type="EC" id="2.7.11.1"/>
    </reaction>
</comment>
<feature type="transmembrane region" description="Helical" evidence="21">
    <location>
        <begin position="474"/>
        <end position="494"/>
    </location>
</feature>
<evidence type="ECO:0000256" key="14">
    <source>
        <dbReference type="ARBA" id="ARBA00023136"/>
    </source>
</evidence>
<evidence type="ECO:0000256" key="3">
    <source>
        <dbReference type="ARBA" id="ARBA00012513"/>
    </source>
</evidence>
<evidence type="ECO:0000256" key="7">
    <source>
        <dbReference type="ARBA" id="ARBA00022692"/>
    </source>
</evidence>
<keyword evidence="5" id="KW-0433">Leucine-rich repeat</keyword>
<dbReference type="InterPro" id="IPR000719">
    <property type="entry name" value="Prot_kinase_dom"/>
</dbReference>
<dbReference type="PROSITE" id="PS00107">
    <property type="entry name" value="PROTEIN_KINASE_ATP"/>
    <property type="match status" value="1"/>
</dbReference>
<dbReference type="Pfam" id="PF00560">
    <property type="entry name" value="LRR_1"/>
    <property type="match status" value="8"/>
</dbReference>
<keyword evidence="15" id="KW-0675">Receptor</keyword>
<evidence type="ECO:0000256" key="16">
    <source>
        <dbReference type="ARBA" id="ARBA00023180"/>
    </source>
</evidence>
<dbReference type="Gene3D" id="3.80.10.10">
    <property type="entry name" value="Ribonuclease Inhibitor"/>
    <property type="match status" value="7"/>
</dbReference>
<dbReference type="SUPFAM" id="SSF56112">
    <property type="entry name" value="Protein kinase-like (PK-like)"/>
    <property type="match status" value="2"/>
</dbReference>
<dbReference type="Gene3D" id="3.30.200.20">
    <property type="entry name" value="Phosphorylase Kinase, domain 1"/>
    <property type="match status" value="2"/>
</dbReference>
<evidence type="ECO:0000256" key="6">
    <source>
        <dbReference type="ARBA" id="ARBA00022679"/>
    </source>
</evidence>
<evidence type="ECO:0000256" key="1">
    <source>
        <dbReference type="ARBA" id="ARBA00004236"/>
    </source>
</evidence>
<sequence>MTEASNSSFINEEQEALIQSGWWNSDLHIPNHCNWTGIICNGDGSIIEITRGPLDIPQSKLHLQNLNLTSFPNLVTLHLSGLGLLGTIPKEIKALTKLVHLDLSLNHLQGMLPETLSYLTQLEELHVDNNSLSGVVPSSLGRLKNLIHLSLEFNKFEGTIPIELGNLTHLEKLYLSSNSFNGSIPSTLGQLKNLTVLCLYSNQIKGQIPIKLGNLKKLQRLQLAHNFLVGNIPSSFGRLKNLRRLNLGFNQLEGHIPWQLGNLKKLQILFLSKNRLTGSIPLEIRGMISLQKLSIIQNQINGSMPKELFQLAKLNSLQLSSNQLSGFIPPEVAKAPRLCKLELSHNNLEGYIPSQILKCPFAGNVDLSFNMLKGSIVPSQVGNITKLDLSHNLLSGEIPPLFGVNSSLVNLDLSYNNLRGKIPTGLANLSPINLSYNFFDCSNYHSFPIDSLIGNTPSFTSCFPIHHSLKTVTIVVPIVCVLLLIIVLTILFFIKRKMKIKKSMFEKNSPGDGNLFSVWNFDGKIAFQDIIEATQDFDIRYCIGTGAYGSVYKAELPCGITVALKKLHQMETQNMSFVRSFQNEVKMLTEIRHRNIVKLHGFCLHKQYMFLIYQYMERGSLFSLLNHDDEAKELCWNKRMNIIKGIANALCYMHHDCTPPIVHRDVTSSNVLLNSQLEAFVSDFGTARLIDPNSSNQTLPVGTYGYVAPELAYTLTVTEKSDVYSFGAVALETLMGKHPREIISTLQDSSSSSSWTQKMLLKDLLDPRLPIPSIDENGGDDEDRIVAVATVAFACLHSEPKCRPTMKEVAHKLSNSKQIQIVSSTFDEISILQLMLVPLVFVETHKLSALDQEANALLSISQQLWSNQHHNNVSNRCNNWPGITCNKAGSITKLSPPKNYTSEIMMSQLCIIMELCELPKLSGLKKLQHLNLSHNNFAGEAPFPLLANLTQLVVLDISNNNYISGRISHELSKLERLVMLDLSANWFSGSIPLILGQIKSLTHLNLSNNLLVDKVPFTLANLTNLLVLDLSQNKLSGFIPHEIGKLTNLLTLDLSSNSLSGPIPEQIGYLNCLTSLHLDANLLSGPIPSNIGLLTHLEVFTIAGNQIEGIIPFGRVHLVDLKYLDLSNNEISGVIPSDIFIHSSYVDLSRNNLSGSIPSQIGLNLSYLDLSNNNLSGKKPKELESITFCYLNCNPFLGDGYYECRDSQKEQSQHPHNKHFAPLLVLVVILACITISLGSIGIGICMFHARHYYPRKLENKATKDGDLFSIWNYDASTKRNFQVAKTVALKKLHKTESENPSFYKSFCNEVEVLKEIRHRNIIRLYGHCLHNRCMFLVYEYLERGSLFCNLANDEEAQDLSWSKRVNIIKGTAYALAHMHHHCPSPIVHRDVSSNNILLNSELEACVSDFGTARLLDPDSSNQTLLVGTYGYVAPELAYTMSLTTKCDVYSFGVVALETMMGHHPGEFISSLLKPSTQNLMVKDVLDSRIPLPTLENDMQDVVLVITLALACLSSDPKSRPSMQDVTNELLSSKGAAPRRRKEEEEEEEEKRRKKKIEEEEVVGAEEEEEEQQSIEKFFNKSEEMLRRCWGRNHPSVAKDPPEEGDSVTEQSPENRSFRPLEKTGSASRNLVDEQ</sequence>
<comment type="subcellular location">
    <subcellularLocation>
        <location evidence="1">Cell membrane</location>
    </subcellularLocation>
    <subcellularLocation>
        <location evidence="2">Membrane</location>
        <topology evidence="2">Single-pass type I membrane protein</topology>
    </subcellularLocation>
</comment>
<reference evidence="23 24" key="1">
    <citation type="journal article" date="2023" name="Plants (Basel)">
        <title>Bridging the Gap: Combining Genomics and Transcriptomics Approaches to Understand Stylosanthes scabra, an Orphan Legume from the Brazilian Caatinga.</title>
        <authorList>
            <person name="Ferreira-Neto J.R.C."/>
            <person name="da Silva M.D."/>
            <person name="Binneck E."/>
            <person name="de Melo N.F."/>
            <person name="da Silva R.H."/>
            <person name="de Melo A.L.T.M."/>
            <person name="Pandolfi V."/>
            <person name="Bustamante F.O."/>
            <person name="Brasileiro-Vidal A.C."/>
            <person name="Benko-Iseppon A.M."/>
        </authorList>
    </citation>
    <scope>NUCLEOTIDE SEQUENCE [LARGE SCALE GENOMIC DNA]</scope>
    <source>
        <tissue evidence="23">Leaves</tissue>
    </source>
</reference>
<dbReference type="PANTHER" id="PTHR48053">
    <property type="entry name" value="LEUCINE RICH REPEAT FAMILY PROTEIN, EXPRESSED"/>
    <property type="match status" value="1"/>
</dbReference>
<evidence type="ECO:0000259" key="22">
    <source>
        <dbReference type="PROSITE" id="PS50011"/>
    </source>
</evidence>
<dbReference type="InterPro" id="IPR008266">
    <property type="entry name" value="Tyr_kinase_AS"/>
</dbReference>
<evidence type="ECO:0000256" key="12">
    <source>
        <dbReference type="ARBA" id="ARBA00022840"/>
    </source>
</evidence>
<evidence type="ECO:0000256" key="18">
    <source>
        <dbReference type="ARBA" id="ARBA00048679"/>
    </source>
</evidence>
<keyword evidence="11" id="KW-0418">Kinase</keyword>
<evidence type="ECO:0000313" key="24">
    <source>
        <dbReference type="Proteomes" id="UP001341840"/>
    </source>
</evidence>
<dbReference type="InterPro" id="IPR001611">
    <property type="entry name" value="Leu-rich_rpt"/>
</dbReference>
<feature type="region of interest" description="Disordered" evidence="20">
    <location>
        <begin position="1515"/>
        <end position="1577"/>
    </location>
</feature>
<keyword evidence="13 21" id="KW-1133">Transmembrane helix</keyword>
<keyword evidence="8" id="KW-0732">Signal</keyword>
<keyword evidence="10 19" id="KW-0547">Nucleotide-binding</keyword>
<evidence type="ECO:0000256" key="2">
    <source>
        <dbReference type="ARBA" id="ARBA00004479"/>
    </source>
</evidence>
<organism evidence="23 24">
    <name type="scientific">Stylosanthes scabra</name>
    <dbReference type="NCBI Taxonomy" id="79078"/>
    <lineage>
        <taxon>Eukaryota</taxon>
        <taxon>Viridiplantae</taxon>
        <taxon>Streptophyta</taxon>
        <taxon>Embryophyta</taxon>
        <taxon>Tracheophyta</taxon>
        <taxon>Spermatophyta</taxon>
        <taxon>Magnoliopsida</taxon>
        <taxon>eudicotyledons</taxon>
        <taxon>Gunneridae</taxon>
        <taxon>Pentapetalae</taxon>
        <taxon>rosids</taxon>
        <taxon>fabids</taxon>
        <taxon>Fabales</taxon>
        <taxon>Fabaceae</taxon>
        <taxon>Papilionoideae</taxon>
        <taxon>50 kb inversion clade</taxon>
        <taxon>dalbergioids sensu lato</taxon>
        <taxon>Dalbergieae</taxon>
        <taxon>Pterocarpus clade</taxon>
        <taxon>Stylosanthes</taxon>
    </lineage>
</organism>
<comment type="caution">
    <text evidence="23">The sequence shown here is derived from an EMBL/GenBank/DDBJ whole genome shotgun (WGS) entry which is preliminary data.</text>
</comment>
<dbReference type="InterPro" id="IPR003591">
    <property type="entry name" value="Leu-rich_rpt_typical-subtyp"/>
</dbReference>
<dbReference type="CDD" id="cd14066">
    <property type="entry name" value="STKc_IRAK"/>
    <property type="match status" value="1"/>
</dbReference>
<feature type="compositionally biased region" description="Acidic residues" evidence="20">
    <location>
        <begin position="1558"/>
        <end position="1572"/>
    </location>
</feature>
<dbReference type="InterPro" id="IPR011009">
    <property type="entry name" value="Kinase-like_dom_sf"/>
</dbReference>